<evidence type="ECO:0000259" key="1">
    <source>
        <dbReference type="Pfam" id="PF19138"/>
    </source>
</evidence>
<reference evidence="4" key="1">
    <citation type="submission" date="2016-10" db="EMBL/GenBank/DDBJ databases">
        <authorList>
            <person name="Varghese N."/>
            <person name="Submissions S."/>
        </authorList>
    </citation>
    <scope>NUCLEOTIDE SEQUENCE [LARGE SCALE GENOMIC DNA]</scope>
    <source>
        <strain evidence="4">DC30,IBRC 10041,KCTC 4046</strain>
    </source>
</reference>
<evidence type="ECO:0008006" key="5">
    <source>
        <dbReference type="Google" id="ProtNLM"/>
    </source>
</evidence>
<dbReference type="OrthoDB" id="193708at2157"/>
<evidence type="ECO:0000313" key="4">
    <source>
        <dbReference type="Proteomes" id="UP000199079"/>
    </source>
</evidence>
<feature type="domain" description="Transcriptional regulator TbsP-like C-terminal" evidence="2">
    <location>
        <begin position="148"/>
        <end position="267"/>
    </location>
</feature>
<sequence>MVSSTVEADVESVLASATADGEESLLVVNPSRETIEAIVSAGIDDETSGVPDVRLLVEERTIKDATDGFLLASKAAALVDRRELTIRTPESDLSTTLLVSTDRVAALVEATDGIGVLSTTDEAFRESVGDAYRARFADAADYRLRTPALDRVRETMDEALGEEPRADFEAMLEAIDGTDLAERLDAVAVALLVAAKHGVLLYDLSKWGEDVGIASKATFSRTKTDLEDHGVIDTEKVPIDVGRPRLRLQLGTDRLRDRSIEGLASAAAELLE</sequence>
<dbReference type="Pfam" id="PF19138">
    <property type="entry name" value="TbsP_N"/>
    <property type="match status" value="1"/>
</dbReference>
<evidence type="ECO:0000259" key="2">
    <source>
        <dbReference type="Pfam" id="PF23336"/>
    </source>
</evidence>
<organism evidence="3 4">
    <name type="scientific">Halopenitus persicus</name>
    <dbReference type="NCBI Taxonomy" id="1048396"/>
    <lineage>
        <taxon>Archaea</taxon>
        <taxon>Methanobacteriati</taxon>
        <taxon>Methanobacteriota</taxon>
        <taxon>Stenosarchaea group</taxon>
        <taxon>Halobacteria</taxon>
        <taxon>Halobacteriales</taxon>
        <taxon>Haloferacaceae</taxon>
        <taxon>Halopenitus</taxon>
    </lineage>
</organism>
<dbReference type="InterPro" id="IPR056163">
    <property type="entry name" value="TbsP_C"/>
</dbReference>
<proteinExistence type="predicted"/>
<protein>
    <recommendedName>
        <fullName evidence="5">Transcriptional regulator</fullName>
    </recommendedName>
</protein>
<dbReference type="Proteomes" id="UP000199079">
    <property type="component" value="Unassembled WGS sequence"/>
</dbReference>
<dbReference type="InterPro" id="IPR043859">
    <property type="entry name" value="TbsP-like_N"/>
</dbReference>
<name>A0A1H3EVQ1_9EURY</name>
<gene>
    <name evidence="3" type="ORF">SAMN05216564_101591</name>
</gene>
<dbReference type="EMBL" id="FNPC01000001">
    <property type="protein sequence ID" value="SDX82004.1"/>
    <property type="molecule type" value="Genomic_DNA"/>
</dbReference>
<evidence type="ECO:0000313" key="3">
    <source>
        <dbReference type="EMBL" id="SDX82004.1"/>
    </source>
</evidence>
<keyword evidence="4" id="KW-1185">Reference proteome</keyword>
<feature type="domain" description="Transcriptional regulator TbsP N-terminal" evidence="1">
    <location>
        <begin position="3"/>
        <end position="147"/>
    </location>
</feature>
<accession>A0A1H3EVQ1</accession>
<dbReference type="Pfam" id="PF23336">
    <property type="entry name" value="HTH_TbsP_C"/>
    <property type="match status" value="1"/>
</dbReference>
<dbReference type="GeneID" id="43839775"/>
<dbReference type="AlphaFoldDB" id="A0A1H3EVQ1"/>
<dbReference type="RefSeq" id="WP_039400782.1">
    <property type="nucleotide sequence ID" value="NZ_FNPC01000001.1"/>
</dbReference>
<dbReference type="NCBIfam" id="NF047393">
    <property type="entry name" value="TransRegTbspHalo"/>
    <property type="match status" value="1"/>
</dbReference>